<keyword evidence="3" id="KW-0436">Ligase</keyword>
<protein>
    <submittedName>
        <fullName evidence="3">Arginine--tRNA ligase</fullName>
    </submittedName>
</protein>
<reference evidence="3" key="1">
    <citation type="journal article" date="2014" name="PLoS ONE">
        <title>Transcriptome-Based Identification of ABC Transporters in the Western Tarnished Plant Bug Lygus hesperus.</title>
        <authorList>
            <person name="Hull J.J."/>
            <person name="Chaney K."/>
            <person name="Geib S.M."/>
            <person name="Fabrick J.A."/>
            <person name="Brent C.S."/>
            <person name="Walsh D."/>
            <person name="Lavine L.C."/>
        </authorList>
    </citation>
    <scope>NUCLEOTIDE SEQUENCE</scope>
</reference>
<sequence length="338" mass="39252">STIDSKFSDIEKSLQEVKRQNFTTSSNIRPYSNDAQLLIQTITSQGIHNKLPLPTFTDSGEEHPMIFLSRLDDYFLSFPLMASGDKLRLIDQTLKGTAGRWYRSRQQDFDSFETFKAAFREEFWSQGEQSDLVGNLYNGHYRNGSMEQYARDWVYSLQFLDHPIHEPVLVDILIRHFAANVQHDLFLSEIKTCETLFKKLRVIERLSRDRRPYYGPGGGSSDQPKQTRDVRHNTDSNRFFSKNTGENFQYTRYNQGGYSSGQHYNQRWQPKPVPANEGNANWRGRNNYRNNEPRQHQQSDGRFVGDDQNKVNSGTRVPVNILDTQADEPNDNPESVIH</sequence>
<evidence type="ECO:0000313" key="3">
    <source>
        <dbReference type="EMBL" id="JAG40502.1"/>
    </source>
</evidence>
<organism evidence="3">
    <name type="scientific">Lygus hesperus</name>
    <name type="common">Western plant bug</name>
    <dbReference type="NCBI Taxonomy" id="30085"/>
    <lineage>
        <taxon>Eukaryota</taxon>
        <taxon>Metazoa</taxon>
        <taxon>Ecdysozoa</taxon>
        <taxon>Arthropoda</taxon>
        <taxon>Hexapoda</taxon>
        <taxon>Insecta</taxon>
        <taxon>Pterygota</taxon>
        <taxon>Neoptera</taxon>
        <taxon>Paraneoptera</taxon>
        <taxon>Hemiptera</taxon>
        <taxon>Heteroptera</taxon>
        <taxon>Panheteroptera</taxon>
        <taxon>Cimicomorpha</taxon>
        <taxon>Miridae</taxon>
        <taxon>Mirini</taxon>
        <taxon>Lygus</taxon>
    </lineage>
</organism>
<evidence type="ECO:0000313" key="2">
    <source>
        <dbReference type="EMBL" id="JAG40498.1"/>
    </source>
</evidence>
<gene>
    <name evidence="3" type="primary">argS_10</name>
    <name evidence="2" type="synonym">argS_19</name>
    <name evidence="2" type="ORF">CM83_43730</name>
    <name evidence="3" type="ORF">CM83_43751</name>
</gene>
<feature type="compositionally biased region" description="Polar residues" evidence="1">
    <location>
        <begin position="236"/>
        <end position="268"/>
    </location>
</feature>
<feature type="non-terminal residue" evidence="3">
    <location>
        <position position="1"/>
    </location>
</feature>
<accession>A0A0A9Z5F2</accession>
<feature type="compositionally biased region" description="Basic and acidic residues" evidence="1">
    <location>
        <begin position="291"/>
        <end position="309"/>
    </location>
</feature>
<name>A0A0A9Z5F2_LYGHE</name>
<proteinExistence type="predicted"/>
<dbReference type="EMBL" id="GBHO01003106">
    <property type="protein sequence ID" value="JAG40498.1"/>
    <property type="molecule type" value="Transcribed_RNA"/>
</dbReference>
<evidence type="ECO:0000256" key="1">
    <source>
        <dbReference type="SAM" id="MobiDB-lite"/>
    </source>
</evidence>
<feature type="region of interest" description="Disordered" evidence="1">
    <location>
        <begin position="211"/>
        <end position="338"/>
    </location>
</feature>
<dbReference type="EMBL" id="GBHO01003102">
    <property type="protein sequence ID" value="JAG40502.1"/>
    <property type="molecule type" value="Transcribed_RNA"/>
</dbReference>
<feature type="compositionally biased region" description="Basic and acidic residues" evidence="1">
    <location>
        <begin position="225"/>
        <end position="235"/>
    </location>
</feature>
<dbReference type="GO" id="GO:0016874">
    <property type="term" value="F:ligase activity"/>
    <property type="evidence" value="ECO:0007669"/>
    <property type="project" value="UniProtKB-KW"/>
</dbReference>
<dbReference type="AlphaFoldDB" id="A0A0A9Z5F2"/>
<reference evidence="3" key="2">
    <citation type="submission" date="2014-07" db="EMBL/GenBank/DDBJ databases">
        <authorList>
            <person name="Hull J."/>
        </authorList>
    </citation>
    <scope>NUCLEOTIDE SEQUENCE</scope>
</reference>